<dbReference type="InterPro" id="IPR011257">
    <property type="entry name" value="DNA_glycosylase"/>
</dbReference>
<organism evidence="21">
    <name type="scientific">Spirodela intermedia</name>
    <name type="common">Intermediate duckweed</name>
    <dbReference type="NCBI Taxonomy" id="51605"/>
    <lineage>
        <taxon>Eukaryota</taxon>
        <taxon>Viridiplantae</taxon>
        <taxon>Streptophyta</taxon>
        <taxon>Embryophyta</taxon>
        <taxon>Tracheophyta</taxon>
        <taxon>Spermatophyta</taxon>
        <taxon>Magnoliopsida</taxon>
        <taxon>Liliopsida</taxon>
        <taxon>Araceae</taxon>
        <taxon>Lemnoideae</taxon>
        <taxon>Spirodela</taxon>
    </lineage>
</organism>
<evidence type="ECO:0000256" key="16">
    <source>
        <dbReference type="ARBA" id="ARBA00023295"/>
    </source>
</evidence>
<comment type="subcellular location">
    <subcellularLocation>
        <location evidence="3">Mitochondrion</location>
    </subcellularLocation>
    <subcellularLocation>
        <location evidence="2">Nucleus</location>
    </subcellularLocation>
</comment>
<dbReference type="GO" id="GO:0005739">
    <property type="term" value="C:mitochondrion"/>
    <property type="evidence" value="ECO:0007669"/>
    <property type="project" value="UniProtKB-SubCell"/>
</dbReference>
<keyword evidence="10" id="KW-0378">Hydrolase</keyword>
<keyword evidence="9 18" id="KW-0227">DNA damage</keyword>
<dbReference type="InterPro" id="IPR029119">
    <property type="entry name" value="MutY_C"/>
</dbReference>
<name>A0A7I8J102_SPIIN</name>
<dbReference type="Gene3D" id="1.10.1670.10">
    <property type="entry name" value="Helix-hairpin-Helix base-excision DNA repair enzymes (C-terminal)"/>
    <property type="match status" value="1"/>
</dbReference>
<dbReference type="CDD" id="cd03431">
    <property type="entry name" value="NUDIX_DNA_Glycosylase_C-MutY"/>
    <property type="match status" value="1"/>
</dbReference>
<evidence type="ECO:0000256" key="12">
    <source>
        <dbReference type="ARBA" id="ARBA00023014"/>
    </source>
</evidence>
<evidence type="ECO:0000256" key="15">
    <source>
        <dbReference type="ARBA" id="ARBA00023242"/>
    </source>
</evidence>
<dbReference type="GO" id="GO:0046872">
    <property type="term" value="F:metal ion binding"/>
    <property type="evidence" value="ECO:0007669"/>
    <property type="project" value="UniProtKB-UniRule"/>
</dbReference>
<dbReference type="GO" id="GO:0051539">
    <property type="term" value="F:4 iron, 4 sulfur cluster binding"/>
    <property type="evidence" value="ECO:0007669"/>
    <property type="project" value="UniProtKB-UniRule"/>
</dbReference>
<accession>A0A7I8J102</accession>
<feature type="region of interest" description="Disordered" evidence="19">
    <location>
        <begin position="1"/>
        <end position="34"/>
    </location>
</feature>
<dbReference type="EMBL" id="LR743595">
    <property type="protein sequence ID" value="CAA2624447.1"/>
    <property type="molecule type" value="Genomic_DNA"/>
</dbReference>
<feature type="compositionally biased region" description="Basic residues" evidence="19">
    <location>
        <begin position="8"/>
        <end position="20"/>
    </location>
</feature>
<evidence type="ECO:0000256" key="8">
    <source>
        <dbReference type="ARBA" id="ARBA00022723"/>
    </source>
</evidence>
<dbReference type="FunFam" id="1.10.1670.10:FF:000002">
    <property type="entry name" value="Adenine DNA glycosylase"/>
    <property type="match status" value="1"/>
</dbReference>
<reference evidence="21 22" key="1">
    <citation type="submission" date="2019-12" db="EMBL/GenBank/DDBJ databases">
        <authorList>
            <person name="Scholz U."/>
            <person name="Mascher M."/>
            <person name="Fiebig A."/>
        </authorList>
    </citation>
    <scope>NUCLEOTIDE SEQUENCE</scope>
</reference>
<dbReference type="InterPro" id="IPR015797">
    <property type="entry name" value="NUDIX_hydrolase-like_dom_sf"/>
</dbReference>
<dbReference type="SUPFAM" id="SSF55811">
    <property type="entry name" value="Nudix"/>
    <property type="match status" value="1"/>
</dbReference>
<evidence type="ECO:0000256" key="13">
    <source>
        <dbReference type="ARBA" id="ARBA00023128"/>
    </source>
</evidence>
<evidence type="ECO:0000256" key="19">
    <source>
        <dbReference type="SAM" id="MobiDB-lite"/>
    </source>
</evidence>
<dbReference type="GO" id="GO:0005634">
    <property type="term" value="C:nucleus"/>
    <property type="evidence" value="ECO:0007669"/>
    <property type="project" value="UniProtKB-SubCell"/>
</dbReference>
<evidence type="ECO:0000256" key="3">
    <source>
        <dbReference type="ARBA" id="ARBA00004173"/>
    </source>
</evidence>
<sequence>MDGARVAEKRKRAQTGRGRRRTCEEDGGAGQTVSDIEDFSPEEARKVRAALLRWYDGNQRTLPWRTAARRGGGGGGGGGGNDGSRAYAVWVSEVMLQQTQVSTVVAYYNRWMEKWPTVGHLAAASQEDVNDLWAGLGYYRRARFLLEGAKSIVEVGEFPRSAADLRKVRGIGDYTAGAIASIAFDEVVPVVDGNIIRVISRMKAISSNPKESATMKSIWRLAGQLVDPSRPGDFNQALMELGATLCSRSSPSCSSCPVSGQCLALSLSKKLESAEVTDYPKKVLKPKQRQDFAAVCVLEIVQESDLGALKTRNYQKLRVNDYKKSLLLIKRPVEGLLAGLWEFPTVLLAAGADQAARREAVDRYLTESLGVNLGDDYDAIFRQDVGDCVHVFSHIRLHMHVELLTISIKGGLGALEEKGQDLTTWKVVNDDSIRSMGLTSGVRKVYTMVKNFKQKTLPSLAVVGTNTKSNRRR</sequence>
<evidence type="ECO:0000256" key="18">
    <source>
        <dbReference type="RuleBase" id="RU365096"/>
    </source>
</evidence>
<dbReference type="AlphaFoldDB" id="A0A7I8J102"/>
<comment type="catalytic activity">
    <reaction evidence="1 18">
        <text>Hydrolyzes free adenine bases from 7,8-dihydro-8-oxoguanine:adenine mismatched double-stranded DNA, leaving an apurinic site.</text>
        <dbReference type="EC" id="3.2.2.31"/>
    </reaction>
</comment>
<dbReference type="GO" id="GO:0000701">
    <property type="term" value="F:purine-specific mismatch base pair DNA N-glycosylase activity"/>
    <property type="evidence" value="ECO:0007669"/>
    <property type="project" value="UniProtKB-EC"/>
</dbReference>
<evidence type="ECO:0000256" key="7">
    <source>
        <dbReference type="ARBA" id="ARBA00022485"/>
    </source>
</evidence>
<evidence type="ECO:0000256" key="2">
    <source>
        <dbReference type="ARBA" id="ARBA00004123"/>
    </source>
</evidence>
<dbReference type="PANTHER" id="PTHR42944:SF1">
    <property type="entry name" value="ADENINE DNA GLYCOSYLASE"/>
    <property type="match status" value="1"/>
</dbReference>
<evidence type="ECO:0000256" key="17">
    <source>
        <dbReference type="ARBA" id="ARBA00058024"/>
    </source>
</evidence>
<comment type="similarity">
    <text evidence="4 18">Belongs to the Nth/MutY family.</text>
</comment>
<evidence type="ECO:0000256" key="5">
    <source>
        <dbReference type="ARBA" id="ARBA00012045"/>
    </source>
</evidence>
<keyword evidence="11 18" id="KW-0408">Iron</keyword>
<proteinExistence type="inferred from homology"/>
<keyword evidence="13" id="KW-0496">Mitochondrion</keyword>
<gene>
    <name evidence="21" type="ORF">SI7747_08010284</name>
</gene>
<evidence type="ECO:0000256" key="11">
    <source>
        <dbReference type="ARBA" id="ARBA00023004"/>
    </source>
</evidence>
<protein>
    <recommendedName>
        <fullName evidence="6 18">Adenine DNA glycosylase</fullName>
        <ecNumber evidence="5 18">3.2.2.31</ecNumber>
    </recommendedName>
</protein>
<dbReference type="InterPro" id="IPR044298">
    <property type="entry name" value="MIG/MutY"/>
</dbReference>
<keyword evidence="7" id="KW-0004">4Fe-4S</keyword>
<dbReference type="EMBL" id="CACRZD030000008">
    <property type="protein sequence ID" value="CAA6663895.1"/>
    <property type="molecule type" value="Genomic_DNA"/>
</dbReference>
<evidence type="ECO:0000256" key="10">
    <source>
        <dbReference type="ARBA" id="ARBA00022801"/>
    </source>
</evidence>
<dbReference type="GO" id="GO:0032357">
    <property type="term" value="F:oxidized purine DNA binding"/>
    <property type="evidence" value="ECO:0007669"/>
    <property type="project" value="TreeGrafter"/>
</dbReference>
<dbReference type="SUPFAM" id="SSF48150">
    <property type="entry name" value="DNA-glycosylase"/>
    <property type="match status" value="1"/>
</dbReference>
<keyword evidence="16 18" id="KW-0326">Glycosidase</keyword>
<dbReference type="Gene3D" id="3.90.79.10">
    <property type="entry name" value="Nucleoside Triphosphate Pyrophosphohydrolase"/>
    <property type="match status" value="1"/>
</dbReference>
<evidence type="ECO:0000256" key="6">
    <source>
        <dbReference type="ARBA" id="ARBA00022023"/>
    </source>
</evidence>
<keyword evidence="22" id="KW-1185">Reference proteome</keyword>
<evidence type="ECO:0000256" key="9">
    <source>
        <dbReference type="ARBA" id="ARBA00022763"/>
    </source>
</evidence>
<dbReference type="Pfam" id="PF14815">
    <property type="entry name" value="NUDIX_4"/>
    <property type="match status" value="1"/>
</dbReference>
<keyword evidence="15" id="KW-0539">Nucleus</keyword>
<dbReference type="CDD" id="cd00056">
    <property type="entry name" value="ENDO3c"/>
    <property type="match status" value="1"/>
</dbReference>
<dbReference type="PANTHER" id="PTHR42944">
    <property type="entry name" value="ADENINE DNA GLYCOSYLASE"/>
    <property type="match status" value="1"/>
</dbReference>
<comment type="function">
    <text evidence="17">Involved in oxidative DNA damage repair. Initiates repair of A*oxoG to C*G by removing the inappropriately paired adenine base from the DNA backbone. Possesses both adenine and 2-OH-A DNA glycosylase activities.</text>
</comment>
<evidence type="ECO:0000256" key="1">
    <source>
        <dbReference type="ARBA" id="ARBA00000843"/>
    </source>
</evidence>
<comment type="function">
    <text evidence="18">Adenine glycosylase active on G-A mispairs.</text>
</comment>
<dbReference type="InterPro" id="IPR003265">
    <property type="entry name" value="HhH-GPD_domain"/>
</dbReference>
<keyword evidence="12" id="KW-0411">Iron-sulfur</keyword>
<evidence type="ECO:0000313" key="22">
    <source>
        <dbReference type="Proteomes" id="UP001189122"/>
    </source>
</evidence>
<keyword evidence="8" id="KW-0479">Metal-binding</keyword>
<dbReference type="Pfam" id="PF00730">
    <property type="entry name" value="HhH-GPD"/>
    <property type="match status" value="1"/>
</dbReference>
<dbReference type="EC" id="3.2.2.31" evidence="5 18"/>
<feature type="domain" description="HhH-GPD" evidence="20">
    <location>
        <begin position="95"/>
        <end position="244"/>
    </location>
</feature>
<dbReference type="FunFam" id="3.90.79.10:FF:000026">
    <property type="entry name" value="Adenine DNA glycosylase"/>
    <property type="match status" value="1"/>
</dbReference>
<dbReference type="GO" id="GO:0006284">
    <property type="term" value="P:base-excision repair"/>
    <property type="evidence" value="ECO:0007669"/>
    <property type="project" value="UniProtKB-UniRule"/>
</dbReference>
<keyword evidence="14" id="KW-0234">DNA repair</keyword>
<dbReference type="Proteomes" id="UP001189122">
    <property type="component" value="Unassembled WGS sequence"/>
</dbReference>
<dbReference type="GO" id="GO:0034039">
    <property type="term" value="F:8-oxo-7,8-dihydroguanine DNA N-glycosylase activity"/>
    <property type="evidence" value="ECO:0007669"/>
    <property type="project" value="TreeGrafter"/>
</dbReference>
<dbReference type="InterPro" id="IPR023170">
    <property type="entry name" value="HhH_base_excis_C"/>
</dbReference>
<evidence type="ECO:0000259" key="20">
    <source>
        <dbReference type="SMART" id="SM00478"/>
    </source>
</evidence>
<comment type="cofactor">
    <cofactor evidence="18">
        <name>[4Fe-4S] cluster</name>
        <dbReference type="ChEBI" id="CHEBI:49883"/>
    </cofactor>
    <text evidence="18">Binds 1 [4Fe-4S] cluster.</text>
</comment>
<dbReference type="GO" id="GO:0035485">
    <property type="term" value="F:adenine/guanine mispair binding"/>
    <property type="evidence" value="ECO:0007669"/>
    <property type="project" value="TreeGrafter"/>
</dbReference>
<dbReference type="SMART" id="SM00478">
    <property type="entry name" value="ENDO3c"/>
    <property type="match status" value="1"/>
</dbReference>
<evidence type="ECO:0000313" key="21">
    <source>
        <dbReference type="EMBL" id="CAA2624447.1"/>
    </source>
</evidence>
<dbReference type="GO" id="GO:0006298">
    <property type="term" value="P:mismatch repair"/>
    <property type="evidence" value="ECO:0007669"/>
    <property type="project" value="TreeGrafter"/>
</dbReference>
<evidence type="ECO:0000256" key="4">
    <source>
        <dbReference type="ARBA" id="ARBA00008343"/>
    </source>
</evidence>
<evidence type="ECO:0000256" key="14">
    <source>
        <dbReference type="ARBA" id="ARBA00023204"/>
    </source>
</evidence>
<dbReference type="Gene3D" id="1.10.340.30">
    <property type="entry name" value="Hypothetical protein, domain 2"/>
    <property type="match status" value="1"/>
</dbReference>
<dbReference type="FunFam" id="1.10.340.30:FF:000002">
    <property type="entry name" value="Adenine DNA glycosylase"/>
    <property type="match status" value="1"/>
</dbReference>